<dbReference type="RefSeq" id="WP_328823836.1">
    <property type="nucleotide sequence ID" value="NZ_JACGWT010000004.1"/>
</dbReference>
<keyword evidence="1" id="KW-1133">Transmembrane helix</keyword>
<comment type="caution">
    <text evidence="2">The sequence shown here is derived from an EMBL/GenBank/DDBJ whole genome shotgun (WGS) entry which is preliminary data.</text>
</comment>
<name>A0A7W3IU64_9ACTN</name>
<evidence type="ECO:0000313" key="2">
    <source>
        <dbReference type="EMBL" id="MBA8795326.1"/>
    </source>
</evidence>
<protein>
    <submittedName>
        <fullName evidence="2">Uncharacterized protein</fullName>
    </submittedName>
</protein>
<organism evidence="2 3">
    <name type="scientific">Microlunatus kandeliicorticis</name>
    <dbReference type="NCBI Taxonomy" id="1759536"/>
    <lineage>
        <taxon>Bacteria</taxon>
        <taxon>Bacillati</taxon>
        <taxon>Actinomycetota</taxon>
        <taxon>Actinomycetes</taxon>
        <taxon>Propionibacteriales</taxon>
        <taxon>Propionibacteriaceae</taxon>
        <taxon>Microlunatus</taxon>
    </lineage>
</organism>
<evidence type="ECO:0000256" key="1">
    <source>
        <dbReference type="SAM" id="Phobius"/>
    </source>
</evidence>
<feature type="transmembrane region" description="Helical" evidence="1">
    <location>
        <begin position="6"/>
        <end position="25"/>
    </location>
</feature>
<dbReference type="EMBL" id="JACGWT010000004">
    <property type="protein sequence ID" value="MBA8795326.1"/>
    <property type="molecule type" value="Genomic_DNA"/>
</dbReference>
<feature type="transmembrane region" description="Helical" evidence="1">
    <location>
        <begin position="118"/>
        <end position="138"/>
    </location>
</feature>
<proteinExistence type="predicted"/>
<feature type="transmembrane region" description="Helical" evidence="1">
    <location>
        <begin position="306"/>
        <end position="328"/>
    </location>
</feature>
<dbReference type="AlphaFoldDB" id="A0A7W3IU64"/>
<keyword evidence="3" id="KW-1185">Reference proteome</keyword>
<feature type="transmembrane region" description="Helical" evidence="1">
    <location>
        <begin position="340"/>
        <end position="363"/>
    </location>
</feature>
<feature type="transmembrane region" description="Helical" evidence="1">
    <location>
        <begin position="32"/>
        <end position="56"/>
    </location>
</feature>
<feature type="transmembrane region" description="Helical" evidence="1">
    <location>
        <begin position="87"/>
        <end position="106"/>
    </location>
</feature>
<keyword evidence="1" id="KW-0812">Transmembrane</keyword>
<keyword evidence="1" id="KW-0472">Membrane</keyword>
<sequence>MITASLTALAVRTGGFVLVPMHGIGNRRDLPLPFGFVVGGAAAALVVSFVVLFFAWRSPRYRPLLDPLARQVSDVLTAVVDARGFRIAVRVVVLLVYLWAGLALFAGQDLLTNPVFGFVFVWMWVGLVPLSLLLGPWLRVTNPLRTLHRGLCALARTDPDEGLATLPARLGCWPAAVGIFGFAWLELIQPDRTTLPVLRVWALAWLVLLVLGAVVFGRRWIAAADPFEVYASAVARLSPWRRVDGRVTLVNPLAGLTASTPPPGSAAVVAALLGSTAYDSFSNTTFWISTVQDSTLPPELWQTGGLLVMMLAVGLSFGLGTVLMAPFTAPRRRAVELPRLMAPTVVPIVVGYAIAHYATLLVVEGQRTAIHWSDPLGLGWNVFGSARMGVNASIYDHPTAVAVVQVVAIVGGHVLGIVAAHEKSLQLFAPAGADGRTAPGAEPGLRTVVLGQLPLLVVMVFYTCAGLLLLFSP</sequence>
<feature type="transmembrane region" description="Helical" evidence="1">
    <location>
        <begin position="168"/>
        <end position="188"/>
    </location>
</feature>
<evidence type="ECO:0000313" key="3">
    <source>
        <dbReference type="Proteomes" id="UP000523079"/>
    </source>
</evidence>
<feature type="transmembrane region" description="Helical" evidence="1">
    <location>
        <begin position="200"/>
        <end position="221"/>
    </location>
</feature>
<gene>
    <name evidence="2" type="ORF">FHX74_002954</name>
</gene>
<accession>A0A7W3IU64</accession>
<feature type="transmembrane region" description="Helical" evidence="1">
    <location>
        <begin position="453"/>
        <end position="471"/>
    </location>
</feature>
<reference evidence="2 3" key="1">
    <citation type="submission" date="2020-07" db="EMBL/GenBank/DDBJ databases">
        <title>Sequencing the genomes of 1000 actinobacteria strains.</title>
        <authorList>
            <person name="Klenk H.-P."/>
        </authorList>
    </citation>
    <scope>NUCLEOTIDE SEQUENCE [LARGE SCALE GENOMIC DNA]</scope>
    <source>
        <strain evidence="2 3">DSM 100723</strain>
    </source>
</reference>
<dbReference type="Proteomes" id="UP000523079">
    <property type="component" value="Unassembled WGS sequence"/>
</dbReference>